<reference evidence="1" key="2">
    <citation type="submission" date="2020-12" db="EMBL/GenBank/DDBJ databases">
        <authorList>
            <person name="Kanost M."/>
        </authorList>
    </citation>
    <scope>NUCLEOTIDE SEQUENCE</scope>
</reference>
<dbReference type="EMBL" id="JH668306">
    <property type="protein sequence ID" value="KAG6443890.1"/>
    <property type="molecule type" value="Genomic_DNA"/>
</dbReference>
<proteinExistence type="predicted"/>
<accession>A0A921YRP5</accession>
<keyword evidence="2" id="KW-1185">Reference proteome</keyword>
<sequence>MCIKYYIYVCMCYCAIASSAEQSKERIIVLKYLTDVNNEGNKSIEIINYDTDNHLTFSCDFENKQPDVASVKLVHQWRGLNISATVVESVRNVTYSIFADVVDHESEVYCIKKIWDLDKMKNNASFIESHRVRLISRSVENNMSKEMNTIYYYESNPAYNICQESGTNKSITYMRKIVDNIVYSISPAKEVSLTPSDSGVIFYCEINNTTYKIPNNVAIYTREILSKTKYVFGEYLPYIYVYDIYIPYISYTYI</sequence>
<comment type="caution">
    <text evidence="1">The sequence shown here is derived from an EMBL/GenBank/DDBJ whole genome shotgun (WGS) entry which is preliminary data.</text>
</comment>
<reference evidence="1" key="1">
    <citation type="journal article" date="2016" name="Insect Biochem. Mol. Biol.">
        <title>Multifaceted biological insights from a draft genome sequence of the tobacco hornworm moth, Manduca sexta.</title>
        <authorList>
            <person name="Kanost M.R."/>
            <person name="Arrese E.L."/>
            <person name="Cao X."/>
            <person name="Chen Y.R."/>
            <person name="Chellapilla S."/>
            <person name="Goldsmith M.R."/>
            <person name="Grosse-Wilde E."/>
            <person name="Heckel D.G."/>
            <person name="Herndon N."/>
            <person name="Jiang H."/>
            <person name="Papanicolaou A."/>
            <person name="Qu J."/>
            <person name="Soulages J.L."/>
            <person name="Vogel H."/>
            <person name="Walters J."/>
            <person name="Waterhouse R.M."/>
            <person name="Ahn S.J."/>
            <person name="Almeida F.C."/>
            <person name="An C."/>
            <person name="Aqrawi P."/>
            <person name="Bretschneider A."/>
            <person name="Bryant W.B."/>
            <person name="Bucks S."/>
            <person name="Chao H."/>
            <person name="Chevignon G."/>
            <person name="Christen J.M."/>
            <person name="Clarke D.F."/>
            <person name="Dittmer N.T."/>
            <person name="Ferguson L.C.F."/>
            <person name="Garavelou S."/>
            <person name="Gordon K.H.J."/>
            <person name="Gunaratna R.T."/>
            <person name="Han Y."/>
            <person name="Hauser F."/>
            <person name="He Y."/>
            <person name="Heidel-Fischer H."/>
            <person name="Hirsh A."/>
            <person name="Hu Y."/>
            <person name="Jiang H."/>
            <person name="Kalra D."/>
            <person name="Klinner C."/>
            <person name="Konig C."/>
            <person name="Kovar C."/>
            <person name="Kroll A.R."/>
            <person name="Kuwar S.S."/>
            <person name="Lee S.L."/>
            <person name="Lehman R."/>
            <person name="Li K."/>
            <person name="Li Z."/>
            <person name="Liang H."/>
            <person name="Lovelace S."/>
            <person name="Lu Z."/>
            <person name="Mansfield J.H."/>
            <person name="McCulloch K.J."/>
            <person name="Mathew T."/>
            <person name="Morton B."/>
            <person name="Muzny D.M."/>
            <person name="Neunemann D."/>
            <person name="Ongeri F."/>
            <person name="Pauchet Y."/>
            <person name="Pu L.L."/>
            <person name="Pyrousis I."/>
            <person name="Rao X.J."/>
            <person name="Redding A."/>
            <person name="Roesel C."/>
            <person name="Sanchez-Gracia A."/>
            <person name="Schaack S."/>
            <person name="Shukla A."/>
            <person name="Tetreau G."/>
            <person name="Wang Y."/>
            <person name="Xiong G.H."/>
            <person name="Traut W."/>
            <person name="Walsh T.K."/>
            <person name="Worley K.C."/>
            <person name="Wu D."/>
            <person name="Wu W."/>
            <person name="Wu Y.Q."/>
            <person name="Zhang X."/>
            <person name="Zou Z."/>
            <person name="Zucker H."/>
            <person name="Briscoe A.D."/>
            <person name="Burmester T."/>
            <person name="Clem R.J."/>
            <person name="Feyereisen R."/>
            <person name="Grimmelikhuijzen C.J.P."/>
            <person name="Hamodrakas S.J."/>
            <person name="Hansson B.S."/>
            <person name="Huguet E."/>
            <person name="Jermiin L.S."/>
            <person name="Lan Q."/>
            <person name="Lehman H.K."/>
            <person name="Lorenzen M."/>
            <person name="Merzendorfer H."/>
            <person name="Michalopoulos I."/>
            <person name="Morton D.B."/>
            <person name="Muthukrishnan S."/>
            <person name="Oakeshott J.G."/>
            <person name="Palmer W."/>
            <person name="Park Y."/>
            <person name="Passarelli A.L."/>
            <person name="Rozas J."/>
            <person name="Schwartz L.M."/>
            <person name="Smith W."/>
            <person name="Southgate A."/>
            <person name="Vilcinskas A."/>
            <person name="Vogt R."/>
            <person name="Wang P."/>
            <person name="Werren J."/>
            <person name="Yu X.Q."/>
            <person name="Zhou J.J."/>
            <person name="Brown S.J."/>
            <person name="Scherer S.E."/>
            <person name="Richards S."/>
            <person name="Blissard G.W."/>
        </authorList>
    </citation>
    <scope>NUCLEOTIDE SEQUENCE</scope>
</reference>
<evidence type="ECO:0000313" key="1">
    <source>
        <dbReference type="EMBL" id="KAG6443890.1"/>
    </source>
</evidence>
<dbReference type="AlphaFoldDB" id="A0A921YRP5"/>
<gene>
    <name evidence="1" type="ORF">O3G_MSEX003093</name>
</gene>
<evidence type="ECO:0000313" key="2">
    <source>
        <dbReference type="Proteomes" id="UP000791440"/>
    </source>
</evidence>
<protein>
    <submittedName>
        <fullName evidence="1">Uncharacterized protein</fullName>
    </submittedName>
</protein>
<organism evidence="1 2">
    <name type="scientific">Manduca sexta</name>
    <name type="common">Tobacco hawkmoth</name>
    <name type="synonym">Tobacco hornworm</name>
    <dbReference type="NCBI Taxonomy" id="7130"/>
    <lineage>
        <taxon>Eukaryota</taxon>
        <taxon>Metazoa</taxon>
        <taxon>Ecdysozoa</taxon>
        <taxon>Arthropoda</taxon>
        <taxon>Hexapoda</taxon>
        <taxon>Insecta</taxon>
        <taxon>Pterygota</taxon>
        <taxon>Neoptera</taxon>
        <taxon>Endopterygota</taxon>
        <taxon>Lepidoptera</taxon>
        <taxon>Glossata</taxon>
        <taxon>Ditrysia</taxon>
        <taxon>Bombycoidea</taxon>
        <taxon>Sphingidae</taxon>
        <taxon>Sphinginae</taxon>
        <taxon>Sphingini</taxon>
        <taxon>Manduca</taxon>
    </lineage>
</organism>
<name>A0A921YRP5_MANSE</name>
<dbReference type="Proteomes" id="UP000791440">
    <property type="component" value="Unassembled WGS sequence"/>
</dbReference>